<gene>
    <name evidence="4" type="ORF">CM83_103894</name>
</gene>
<feature type="non-terminal residue" evidence="4">
    <location>
        <position position="1"/>
    </location>
</feature>
<dbReference type="Gene3D" id="3.30.70.270">
    <property type="match status" value="1"/>
</dbReference>
<dbReference type="InterPro" id="IPR041577">
    <property type="entry name" value="RT_RNaseH_2"/>
</dbReference>
<dbReference type="FunFam" id="3.30.70.270:FF:000020">
    <property type="entry name" value="Transposon Tf2-6 polyprotein-like Protein"/>
    <property type="match status" value="1"/>
</dbReference>
<dbReference type="InterPro" id="IPR043128">
    <property type="entry name" value="Rev_trsase/Diguanyl_cyclase"/>
</dbReference>
<dbReference type="InterPro" id="IPR050951">
    <property type="entry name" value="Retrovirus_Pol_polyprotein"/>
</dbReference>
<evidence type="ECO:0000256" key="1">
    <source>
        <dbReference type="ARBA" id="ARBA00012493"/>
    </source>
</evidence>
<dbReference type="PANTHER" id="PTHR37984:SF5">
    <property type="entry name" value="PROTEIN NYNRIN-LIKE"/>
    <property type="match status" value="1"/>
</dbReference>
<protein>
    <recommendedName>
        <fullName evidence="1">RNA-directed DNA polymerase</fullName>
        <ecNumber evidence="1">2.7.7.49</ecNumber>
    </recommendedName>
</protein>
<organism evidence="4">
    <name type="scientific">Lygus hesperus</name>
    <name type="common">Western plant bug</name>
    <dbReference type="NCBI Taxonomy" id="30085"/>
    <lineage>
        <taxon>Eukaryota</taxon>
        <taxon>Metazoa</taxon>
        <taxon>Ecdysozoa</taxon>
        <taxon>Arthropoda</taxon>
        <taxon>Hexapoda</taxon>
        <taxon>Insecta</taxon>
        <taxon>Pterygota</taxon>
        <taxon>Neoptera</taxon>
        <taxon>Paraneoptera</taxon>
        <taxon>Hemiptera</taxon>
        <taxon>Heteroptera</taxon>
        <taxon>Panheteroptera</taxon>
        <taxon>Cimicomorpha</taxon>
        <taxon>Miridae</taxon>
        <taxon>Mirini</taxon>
        <taxon>Lygus</taxon>
    </lineage>
</organism>
<dbReference type="PANTHER" id="PTHR37984">
    <property type="entry name" value="PROTEIN CBG26694"/>
    <property type="match status" value="1"/>
</dbReference>
<proteinExistence type="predicted"/>
<dbReference type="SUPFAM" id="SSF56672">
    <property type="entry name" value="DNA/RNA polymerases"/>
    <property type="match status" value="1"/>
</dbReference>
<evidence type="ECO:0000256" key="2">
    <source>
        <dbReference type="ARBA" id="ARBA00023268"/>
    </source>
</evidence>
<evidence type="ECO:0000313" key="4">
    <source>
        <dbReference type="EMBL" id="JAG19869.1"/>
    </source>
</evidence>
<evidence type="ECO:0000259" key="3">
    <source>
        <dbReference type="Pfam" id="PF17919"/>
    </source>
</evidence>
<feature type="non-terminal residue" evidence="4">
    <location>
        <position position="111"/>
    </location>
</feature>
<accession>A0A0A9XIQ0</accession>
<reference evidence="4" key="2">
    <citation type="submission" date="2014-07" db="EMBL/GenBank/DDBJ databases">
        <authorList>
            <person name="Hull J."/>
        </authorList>
    </citation>
    <scope>NUCLEOTIDE SEQUENCE</scope>
</reference>
<dbReference type="EMBL" id="GBHO01023735">
    <property type="protein sequence ID" value="JAG19869.1"/>
    <property type="molecule type" value="Transcribed_RNA"/>
</dbReference>
<feature type="domain" description="Reverse transcriptase/retrotransposon-derived protein RNase H-like" evidence="3">
    <location>
        <begin position="42"/>
        <end position="110"/>
    </location>
</feature>
<keyword evidence="2" id="KW-0511">Multifunctional enzyme</keyword>
<reference evidence="4" key="1">
    <citation type="journal article" date="2014" name="PLoS ONE">
        <title>Transcriptome-Based Identification of ABC Transporters in the Western Tarnished Plant Bug Lygus hesperus.</title>
        <authorList>
            <person name="Hull J.J."/>
            <person name="Chaney K."/>
            <person name="Geib S.M."/>
            <person name="Fabrick J.A."/>
            <person name="Brent C.S."/>
            <person name="Walsh D."/>
            <person name="Lavine L.C."/>
        </authorList>
    </citation>
    <scope>NUCLEOTIDE SEQUENCE</scope>
</reference>
<dbReference type="Pfam" id="PF17919">
    <property type="entry name" value="RT_RNaseH_2"/>
    <property type="match status" value="1"/>
</dbReference>
<name>A0A0A9XIQ0_LYGHE</name>
<dbReference type="AlphaFoldDB" id="A0A0A9XIQ0"/>
<dbReference type="InterPro" id="IPR043502">
    <property type="entry name" value="DNA/RNA_pol_sf"/>
</dbReference>
<sequence length="111" mass="12932">KDKKGIMSFLGFLQFYGRFSPRISHLAKPLRELTSIKNKFKWNERCDQAFQQLKEEFENEIILHHPDFNKTFYIFTDASDVAMGAKLAQKDNEGNFVPVQFASRALRSAEL</sequence>
<dbReference type="GO" id="GO:0003964">
    <property type="term" value="F:RNA-directed DNA polymerase activity"/>
    <property type="evidence" value="ECO:0007669"/>
    <property type="project" value="UniProtKB-EC"/>
</dbReference>
<dbReference type="EC" id="2.7.7.49" evidence="1"/>